<accession>A0ABV8AX68</accession>
<dbReference type="NCBIfam" id="TIGR01395">
    <property type="entry name" value="FlgC"/>
    <property type="match status" value="1"/>
</dbReference>
<dbReference type="InterPro" id="IPR019776">
    <property type="entry name" value="Flagellar_basal_body_rod_CS"/>
</dbReference>
<evidence type="ECO:0000259" key="7">
    <source>
        <dbReference type="Pfam" id="PF00460"/>
    </source>
</evidence>
<reference evidence="10" key="1">
    <citation type="journal article" date="2019" name="Int. J. Syst. Evol. Microbiol.">
        <title>The Global Catalogue of Microorganisms (GCM) 10K type strain sequencing project: providing services to taxonomists for standard genome sequencing and annotation.</title>
        <authorList>
            <consortium name="The Broad Institute Genomics Platform"/>
            <consortium name="The Broad Institute Genome Sequencing Center for Infectious Disease"/>
            <person name="Wu L."/>
            <person name="Ma J."/>
        </authorList>
    </citation>
    <scope>NUCLEOTIDE SEQUENCE [LARGE SCALE GENOMIC DNA]</scope>
    <source>
        <strain evidence="10">CCUG 61889</strain>
    </source>
</reference>
<dbReference type="PANTHER" id="PTHR30435:SF2">
    <property type="entry name" value="FLAGELLAR BASAL-BODY ROD PROTEIN FLGC"/>
    <property type="match status" value="1"/>
</dbReference>
<dbReference type="EMBL" id="JBHRZT010000020">
    <property type="protein sequence ID" value="MFC3882578.1"/>
    <property type="molecule type" value="Genomic_DNA"/>
</dbReference>
<dbReference type="InterPro" id="IPR006299">
    <property type="entry name" value="FlgC"/>
</dbReference>
<dbReference type="PROSITE" id="PS00588">
    <property type="entry name" value="FLAGELLA_BB_ROD"/>
    <property type="match status" value="1"/>
</dbReference>
<dbReference type="RefSeq" id="WP_377912182.1">
    <property type="nucleotide sequence ID" value="NZ_JBHRZT010000020.1"/>
</dbReference>
<comment type="subunit">
    <text evidence="5 6">The basal body constitutes a major portion of the flagellar organelle and consists of four rings (L,P,S, and M) mounted on a central rod. The rod consists of about 26 subunits of FlgG in the distal portion, and FlgB, FlgC and FlgF are thought to build up the proximal portion of the rod with about 6 subunits each.</text>
</comment>
<dbReference type="InterPro" id="IPR001444">
    <property type="entry name" value="Flag_bb_rod_N"/>
</dbReference>
<evidence type="ECO:0000256" key="1">
    <source>
        <dbReference type="ARBA" id="ARBA00004117"/>
    </source>
</evidence>
<evidence type="ECO:0000256" key="5">
    <source>
        <dbReference type="ARBA" id="ARBA00025933"/>
    </source>
</evidence>
<organism evidence="9 10">
    <name type="scientific">Bacillus songklensis</name>
    <dbReference type="NCBI Taxonomy" id="1069116"/>
    <lineage>
        <taxon>Bacteria</taxon>
        <taxon>Bacillati</taxon>
        <taxon>Bacillota</taxon>
        <taxon>Bacilli</taxon>
        <taxon>Bacillales</taxon>
        <taxon>Bacillaceae</taxon>
        <taxon>Bacillus</taxon>
    </lineage>
</organism>
<sequence>MSIFHSMNITSSALTAQRLRMDVISSNMANVDTTRGKLVNGQWEPYRRKMVVTQPNESFSSVLNHALDSGERGIGNGVKVTGIVEDQAPFKLVYNPEHPDADEQGYVKLPNVDPLKEMVDLMSSTRSYEANVTVLNATKGMLIKALEIGK</sequence>
<dbReference type="Pfam" id="PF06429">
    <property type="entry name" value="Flg_bbr_C"/>
    <property type="match status" value="1"/>
</dbReference>
<evidence type="ECO:0000313" key="9">
    <source>
        <dbReference type="EMBL" id="MFC3882578.1"/>
    </source>
</evidence>
<protein>
    <recommendedName>
        <fullName evidence="3 6">Flagellar basal-body rod protein FlgC</fullName>
    </recommendedName>
</protein>
<comment type="similarity">
    <text evidence="2">Belongs to the flagella basal body rod proteins family.</text>
</comment>
<keyword evidence="4 6" id="KW-0975">Bacterial flagellum</keyword>
<dbReference type="Pfam" id="PF00460">
    <property type="entry name" value="Flg_bb_rod"/>
    <property type="match status" value="1"/>
</dbReference>
<keyword evidence="10" id="KW-1185">Reference proteome</keyword>
<keyword evidence="9" id="KW-0966">Cell projection</keyword>
<name>A0ABV8AX68_9BACI</name>
<evidence type="ECO:0000259" key="8">
    <source>
        <dbReference type="Pfam" id="PF06429"/>
    </source>
</evidence>
<comment type="subcellular location">
    <subcellularLocation>
        <location evidence="1 6">Bacterial flagellum basal body</location>
    </subcellularLocation>
</comment>
<evidence type="ECO:0000256" key="3">
    <source>
        <dbReference type="ARBA" id="ARBA00017941"/>
    </source>
</evidence>
<keyword evidence="9" id="KW-0282">Flagellum</keyword>
<dbReference type="InterPro" id="IPR010930">
    <property type="entry name" value="Flg_bb/hook_C_dom"/>
</dbReference>
<comment type="caution">
    <text evidence="9">The sequence shown here is derived from an EMBL/GenBank/DDBJ whole genome shotgun (WGS) entry which is preliminary data.</text>
</comment>
<dbReference type="PANTHER" id="PTHR30435">
    <property type="entry name" value="FLAGELLAR PROTEIN"/>
    <property type="match status" value="1"/>
</dbReference>
<proteinExistence type="inferred from homology"/>
<evidence type="ECO:0000256" key="6">
    <source>
        <dbReference type="RuleBase" id="RU362062"/>
    </source>
</evidence>
<gene>
    <name evidence="9" type="primary">flgC</name>
    <name evidence="9" type="ORF">ACFOU2_03385</name>
</gene>
<evidence type="ECO:0000256" key="4">
    <source>
        <dbReference type="ARBA" id="ARBA00023143"/>
    </source>
</evidence>
<evidence type="ECO:0000256" key="2">
    <source>
        <dbReference type="ARBA" id="ARBA00009677"/>
    </source>
</evidence>
<dbReference type="Proteomes" id="UP001595752">
    <property type="component" value="Unassembled WGS sequence"/>
</dbReference>
<feature type="domain" description="Flagellar basal body rod protein N-terminal" evidence="7">
    <location>
        <begin position="7"/>
        <end position="35"/>
    </location>
</feature>
<keyword evidence="9" id="KW-0969">Cilium</keyword>
<feature type="domain" description="Flagellar basal-body/hook protein C-terminal" evidence="8">
    <location>
        <begin position="104"/>
        <end position="146"/>
    </location>
</feature>
<evidence type="ECO:0000313" key="10">
    <source>
        <dbReference type="Proteomes" id="UP001595752"/>
    </source>
</evidence>